<dbReference type="PROSITE" id="PS51105">
    <property type="entry name" value="PTS_EIIC_TYPE_3"/>
    <property type="match status" value="1"/>
</dbReference>
<dbReference type="Proteomes" id="UP001601059">
    <property type="component" value="Unassembled WGS sequence"/>
</dbReference>
<reference evidence="11 12" key="1">
    <citation type="submission" date="2024-08" db="EMBL/GenBank/DDBJ databases">
        <title>Two novel Cytobacillus novel species.</title>
        <authorList>
            <person name="Liu G."/>
        </authorList>
    </citation>
    <scope>NUCLEOTIDE SEQUENCE [LARGE SCALE GENOMIC DNA]</scope>
    <source>
        <strain evidence="11 12">FJAT-54145</strain>
    </source>
</reference>
<keyword evidence="2 8" id="KW-0813">Transport</keyword>
<feature type="transmembrane region" description="Helical" evidence="9">
    <location>
        <begin position="251"/>
        <end position="269"/>
    </location>
</feature>
<evidence type="ECO:0000259" key="10">
    <source>
        <dbReference type="PROSITE" id="PS51105"/>
    </source>
</evidence>
<feature type="domain" description="PTS EIIC type-3" evidence="10">
    <location>
        <begin position="8"/>
        <end position="422"/>
    </location>
</feature>
<dbReference type="InterPro" id="IPR004501">
    <property type="entry name" value="PTS_EIIC_3"/>
</dbReference>
<dbReference type="NCBIfam" id="TIGR00359">
    <property type="entry name" value="cello_pts_IIC"/>
    <property type="match status" value="1"/>
</dbReference>
<evidence type="ECO:0000256" key="6">
    <source>
        <dbReference type="ARBA" id="ARBA00022989"/>
    </source>
</evidence>
<dbReference type="GO" id="GO:0016740">
    <property type="term" value="F:transferase activity"/>
    <property type="evidence" value="ECO:0007669"/>
    <property type="project" value="UniProtKB-KW"/>
</dbReference>
<dbReference type="Pfam" id="PF02378">
    <property type="entry name" value="PTS_EIIC"/>
    <property type="match status" value="1"/>
</dbReference>
<keyword evidence="4 8" id="KW-0762">Sugar transport</keyword>
<feature type="transmembrane region" description="Helical" evidence="9">
    <location>
        <begin position="351"/>
        <end position="371"/>
    </location>
</feature>
<feature type="transmembrane region" description="Helical" evidence="9">
    <location>
        <begin position="142"/>
        <end position="166"/>
    </location>
</feature>
<feature type="transmembrane region" description="Helical" evidence="9">
    <location>
        <begin position="187"/>
        <end position="207"/>
    </location>
</feature>
<evidence type="ECO:0000313" key="12">
    <source>
        <dbReference type="Proteomes" id="UP001601059"/>
    </source>
</evidence>
<accession>A0ABW6K7Q9</accession>
<sequence>MSKVNDILENKVMPVAGKIAAQRHLQALRDGLILTMPLIIVGSLFLILGFLPIPGYTEFMASTFGDAWLTKLLYPVGATFDIMALIAAFGIAYRLAEKYDVDALSAGAISVAAFLLATPYEISFTPEGATEAMIVGGAIPSALMGSKGLFVAMLIAMLSTEIYRFIIQKKIVIKMPDGVPPAVSKSFVALIPGFFVIGIIWLLRLIVEQTDFASLHNIVGVILGKPLGVLGGSLIGSLLAVFLVQLLWSCGLHGASIVGGVMGPIWLASMDENRIAFQEGASDLPNIFTAQFFDIFIYIGGSGATLGLVIAMLFWARSQQMKQLGRLAIAPGLFNINEPITFGMPIVMNPLMIVPFVLAPLVTVIITYVAMSTGLVARPAGIAVPWTMPPIIGGYLAAGGKISGAVLQLVNFVVVFAIYYPFFKIWDRQKLAEEQGTISSSTSDNNLKA</sequence>
<evidence type="ECO:0000256" key="9">
    <source>
        <dbReference type="SAM" id="Phobius"/>
    </source>
</evidence>
<feature type="transmembrane region" description="Helical" evidence="9">
    <location>
        <begin position="103"/>
        <end position="122"/>
    </location>
</feature>
<dbReference type="EMBL" id="JBIACK010000002">
    <property type="protein sequence ID" value="MFE8700243.1"/>
    <property type="molecule type" value="Genomic_DNA"/>
</dbReference>
<evidence type="ECO:0000256" key="7">
    <source>
        <dbReference type="ARBA" id="ARBA00023136"/>
    </source>
</evidence>
<comment type="caution">
    <text evidence="11">The sequence shown here is derived from an EMBL/GenBank/DDBJ whole genome shotgun (WGS) entry which is preliminary data.</text>
</comment>
<comment type="subcellular location">
    <subcellularLocation>
        <location evidence="1">Cell membrane</location>
        <topology evidence="1">Multi-pass membrane protein</topology>
    </subcellularLocation>
</comment>
<evidence type="ECO:0000256" key="2">
    <source>
        <dbReference type="ARBA" id="ARBA00022448"/>
    </source>
</evidence>
<feature type="transmembrane region" description="Helical" evidence="9">
    <location>
        <begin position="391"/>
        <end position="420"/>
    </location>
</feature>
<feature type="transmembrane region" description="Helical" evidence="9">
    <location>
        <begin position="295"/>
        <end position="316"/>
    </location>
</feature>
<evidence type="ECO:0000256" key="1">
    <source>
        <dbReference type="ARBA" id="ARBA00004651"/>
    </source>
</evidence>
<keyword evidence="6 9" id="KW-1133">Transmembrane helix</keyword>
<feature type="transmembrane region" description="Helical" evidence="9">
    <location>
        <begin position="73"/>
        <end position="96"/>
    </location>
</feature>
<dbReference type="PIRSF" id="PIRSF006351">
    <property type="entry name" value="PTS_EIIC-Cellobiose"/>
    <property type="match status" value="1"/>
</dbReference>
<protein>
    <recommendedName>
        <fullName evidence="8">Permease IIC component</fullName>
    </recommendedName>
</protein>
<evidence type="ECO:0000313" key="11">
    <source>
        <dbReference type="EMBL" id="MFE8700243.1"/>
    </source>
</evidence>
<dbReference type="NCBIfam" id="TIGR00410">
    <property type="entry name" value="lacE"/>
    <property type="match status" value="1"/>
</dbReference>
<feature type="transmembrane region" description="Helical" evidence="9">
    <location>
        <begin position="32"/>
        <end position="53"/>
    </location>
</feature>
<keyword evidence="7 8" id="KW-0472">Membrane</keyword>
<dbReference type="PANTHER" id="PTHR33989:SF11">
    <property type="entry name" value="LICHENAN PERMEASE IIC COMPONENT"/>
    <property type="match status" value="1"/>
</dbReference>
<evidence type="ECO:0000256" key="4">
    <source>
        <dbReference type="ARBA" id="ARBA00022597"/>
    </source>
</evidence>
<keyword evidence="3 8" id="KW-1003">Cell membrane</keyword>
<evidence type="ECO:0000256" key="3">
    <source>
        <dbReference type="ARBA" id="ARBA00022475"/>
    </source>
</evidence>
<keyword evidence="12" id="KW-1185">Reference proteome</keyword>
<keyword evidence="5 9" id="KW-0812">Transmembrane</keyword>
<evidence type="ECO:0000256" key="8">
    <source>
        <dbReference type="PIRNR" id="PIRNR006351"/>
    </source>
</evidence>
<dbReference type="InterPro" id="IPR051088">
    <property type="entry name" value="PTS_Sugar-EIIC/EIIB"/>
</dbReference>
<keyword evidence="11" id="KW-0808">Transferase</keyword>
<organism evidence="11 12">
    <name type="scientific">Cytobacillus spartinae</name>
    <dbReference type="NCBI Taxonomy" id="3299023"/>
    <lineage>
        <taxon>Bacteria</taxon>
        <taxon>Bacillati</taxon>
        <taxon>Bacillota</taxon>
        <taxon>Bacilli</taxon>
        <taxon>Bacillales</taxon>
        <taxon>Bacillaceae</taxon>
        <taxon>Cytobacillus</taxon>
    </lineage>
</organism>
<dbReference type="InterPro" id="IPR004796">
    <property type="entry name" value="PTS_IIC_cello"/>
</dbReference>
<evidence type="ECO:0000256" key="5">
    <source>
        <dbReference type="ARBA" id="ARBA00022692"/>
    </source>
</evidence>
<proteinExistence type="predicted"/>
<dbReference type="RefSeq" id="WP_389359241.1">
    <property type="nucleotide sequence ID" value="NZ_JBIACK010000002.1"/>
</dbReference>
<gene>
    <name evidence="11" type="primary">celB</name>
    <name evidence="11" type="ORF">ACFYKX_06450</name>
</gene>
<feature type="transmembrane region" description="Helical" evidence="9">
    <location>
        <begin position="227"/>
        <end position="244"/>
    </location>
</feature>
<dbReference type="InterPro" id="IPR003352">
    <property type="entry name" value="PTS_EIIC"/>
</dbReference>
<name>A0ABW6K7Q9_9BACI</name>
<dbReference type="PANTHER" id="PTHR33989">
    <property type="match status" value="1"/>
</dbReference>
<comment type="function">
    <text evidence="8">The phosphoenolpyruvate-dependent sugar phosphotransferase system (PTS), a major carbohydrate active -transport system, catalyzes the phosphorylation of incoming sugar substrates concomitant with their translocation across the cell membrane.</text>
</comment>